<accession>A0A077RDU7</accession>
<evidence type="ECO:0000313" key="1">
    <source>
        <dbReference type="EMBL" id="CDI56294.1"/>
    </source>
</evidence>
<protein>
    <submittedName>
        <fullName evidence="1">Uncharacterized protein</fullName>
    </submittedName>
</protein>
<sequence>MSSATVSNEAIANLSSIAPIQPAIASNDPTSIVDATTKSTTDTIEATIVTDTKPENVPQKVTVTGLTPDQVLQELKKSGTGNLSTHTKYNIDCFQYDVFNAN</sequence>
<reference evidence="1" key="1">
    <citation type="journal article" date="2014" name="Genome Biol. Evol.">
        <title>Gene Loss Rather Than Gene Gain Is Associated with a Host Jump from Monocots to Dicots in the Smut Fungus Melanopsichium pennsylvanicum.</title>
        <authorList>
            <person name="Sharma R."/>
            <person name="Mishra B."/>
            <person name="Runge F."/>
            <person name="Thines M."/>
        </authorList>
    </citation>
    <scope>NUCLEOTIDE SEQUENCE</scope>
    <source>
        <strain evidence="1">4</strain>
    </source>
</reference>
<dbReference type="AlphaFoldDB" id="A0A077RDU7"/>
<organism evidence="1">
    <name type="scientific">Melanopsichium pennsylvanicum 4</name>
    <dbReference type="NCBI Taxonomy" id="1398559"/>
    <lineage>
        <taxon>Eukaryota</taxon>
        <taxon>Fungi</taxon>
        <taxon>Dikarya</taxon>
        <taxon>Basidiomycota</taxon>
        <taxon>Ustilaginomycotina</taxon>
        <taxon>Ustilaginomycetes</taxon>
        <taxon>Ustilaginales</taxon>
        <taxon>Ustilaginaceae</taxon>
        <taxon>Melanopsichium</taxon>
    </lineage>
</organism>
<dbReference type="EMBL" id="HG529683">
    <property type="protein sequence ID" value="CDI56294.1"/>
    <property type="molecule type" value="Genomic_DNA"/>
</dbReference>
<name>A0A077RDU7_9BASI</name>
<proteinExistence type="predicted"/>